<evidence type="ECO:0000259" key="7">
    <source>
        <dbReference type="PROSITE" id="PS50850"/>
    </source>
</evidence>
<dbReference type="InterPro" id="IPR044770">
    <property type="entry name" value="MFS_spinster-like"/>
</dbReference>
<accession>A0ABU5GPE1</accession>
<sequence length="440" mass="47605">MQPIAHQSKQADNAWRVLFLLFLANVLNYFDRVVPSIVMEPIRLEWNLSDFQIGVLGTVFTIVYGVAGVPVARMADIGARKKIMGWGLMAWSVLTAANGVVQGFWGFLLARMGVGIGEASYGPAANSLIGDLFPAHRRARAMGVFMMGLPLGLLLAFFTTGVIVETFASWRAPFFIAAVPGIILALFVFMIREPARGAAEAVVYHSEPVRHPILRILATPTMWWLTLSGLCYNFATYSNTSFMVPMLQRYFGLELNQAAMSVGVIVGVTGLFALPLGGWIADRLHLRLPNGRLLFGGISLLITSLCTGIALLGGKIDVVIFVGLFAVGWVFAYNFYTCVYTAVQDVVEPRLRATAMALFFAGLYLLGGGLGPVIVGGLSDHFAEQAMLAAGALEMTEAFRAIGLHSAMYLVPAAMGLTGLFLLVAISTYKDDARKMTQEA</sequence>
<dbReference type="PANTHER" id="PTHR23505:SF79">
    <property type="entry name" value="PROTEIN SPINSTER"/>
    <property type="match status" value="1"/>
</dbReference>
<dbReference type="SUPFAM" id="SSF103473">
    <property type="entry name" value="MFS general substrate transporter"/>
    <property type="match status" value="1"/>
</dbReference>
<keyword evidence="4 6" id="KW-1133">Transmembrane helix</keyword>
<keyword evidence="9" id="KW-1185">Reference proteome</keyword>
<dbReference type="Proteomes" id="UP001294570">
    <property type="component" value="Unassembled WGS sequence"/>
</dbReference>
<feature type="transmembrane region" description="Helical" evidence="6">
    <location>
        <begin position="212"/>
        <end position="235"/>
    </location>
</feature>
<name>A0ABU5GPE1_9GAMM</name>
<comment type="caution">
    <text evidence="8">The sequence shown here is derived from an EMBL/GenBank/DDBJ whole genome shotgun (WGS) entry which is preliminary data.</text>
</comment>
<keyword evidence="5 6" id="KW-0472">Membrane</keyword>
<protein>
    <submittedName>
        <fullName evidence="8">MFS transporter</fullName>
    </submittedName>
</protein>
<organism evidence="8 9">
    <name type="scientific">Denitrificimonas halotolerans</name>
    <dbReference type="NCBI Taxonomy" id="3098930"/>
    <lineage>
        <taxon>Bacteria</taxon>
        <taxon>Pseudomonadati</taxon>
        <taxon>Pseudomonadota</taxon>
        <taxon>Gammaproteobacteria</taxon>
        <taxon>Pseudomonadales</taxon>
        <taxon>Pseudomonadaceae</taxon>
        <taxon>Denitrificimonas</taxon>
    </lineage>
</organism>
<dbReference type="PANTHER" id="PTHR23505">
    <property type="entry name" value="SPINSTER"/>
    <property type="match status" value="1"/>
</dbReference>
<dbReference type="Gene3D" id="1.20.1250.20">
    <property type="entry name" value="MFS general substrate transporter like domains"/>
    <property type="match status" value="1"/>
</dbReference>
<evidence type="ECO:0000313" key="8">
    <source>
        <dbReference type="EMBL" id="MDY7218813.1"/>
    </source>
</evidence>
<feature type="domain" description="Major facilitator superfamily (MFS) profile" evidence="7">
    <location>
        <begin position="17"/>
        <end position="415"/>
    </location>
</feature>
<feature type="transmembrane region" description="Helical" evidence="6">
    <location>
        <begin position="51"/>
        <end position="71"/>
    </location>
</feature>
<dbReference type="InterPro" id="IPR020846">
    <property type="entry name" value="MFS_dom"/>
</dbReference>
<proteinExistence type="predicted"/>
<feature type="transmembrane region" description="Helical" evidence="6">
    <location>
        <begin position="83"/>
        <end position="101"/>
    </location>
</feature>
<evidence type="ECO:0000313" key="9">
    <source>
        <dbReference type="Proteomes" id="UP001294570"/>
    </source>
</evidence>
<evidence type="ECO:0000256" key="4">
    <source>
        <dbReference type="ARBA" id="ARBA00022989"/>
    </source>
</evidence>
<reference evidence="8 9" key="1">
    <citation type="submission" date="2023-12" db="EMBL/GenBank/DDBJ databases">
        <title>Denitrificimonas halotolerans sp. nov.,a novel species isolated from landfill leachate.</title>
        <authorList>
            <person name="Wang S."/>
        </authorList>
    </citation>
    <scope>NUCLEOTIDE SEQUENCE [LARGE SCALE GENOMIC DNA]</scope>
    <source>
        <strain evidence="8 9">JX-1</strain>
    </source>
</reference>
<feature type="transmembrane region" description="Helical" evidence="6">
    <location>
        <begin position="293"/>
        <end position="312"/>
    </location>
</feature>
<feature type="transmembrane region" description="Helical" evidence="6">
    <location>
        <begin position="398"/>
        <end position="426"/>
    </location>
</feature>
<dbReference type="InterPro" id="IPR036259">
    <property type="entry name" value="MFS_trans_sf"/>
</dbReference>
<feature type="transmembrane region" description="Helical" evidence="6">
    <location>
        <begin position="141"/>
        <end position="164"/>
    </location>
</feature>
<feature type="transmembrane region" description="Helical" evidence="6">
    <location>
        <begin position="318"/>
        <end position="343"/>
    </location>
</feature>
<keyword evidence="3 6" id="KW-0812">Transmembrane</keyword>
<evidence type="ECO:0000256" key="2">
    <source>
        <dbReference type="ARBA" id="ARBA00022448"/>
    </source>
</evidence>
<feature type="transmembrane region" description="Helical" evidence="6">
    <location>
        <begin position="107"/>
        <end position="129"/>
    </location>
</feature>
<evidence type="ECO:0000256" key="5">
    <source>
        <dbReference type="ARBA" id="ARBA00023136"/>
    </source>
</evidence>
<feature type="transmembrane region" description="Helical" evidence="6">
    <location>
        <begin position="255"/>
        <end position="281"/>
    </location>
</feature>
<dbReference type="CDD" id="cd17328">
    <property type="entry name" value="MFS_spinster_like"/>
    <property type="match status" value="1"/>
</dbReference>
<evidence type="ECO:0000256" key="1">
    <source>
        <dbReference type="ARBA" id="ARBA00004141"/>
    </source>
</evidence>
<dbReference type="RefSeq" id="WP_321552912.1">
    <property type="nucleotide sequence ID" value="NZ_JAXIVU010000004.1"/>
</dbReference>
<feature type="transmembrane region" description="Helical" evidence="6">
    <location>
        <begin position="14"/>
        <end position="31"/>
    </location>
</feature>
<evidence type="ECO:0000256" key="3">
    <source>
        <dbReference type="ARBA" id="ARBA00022692"/>
    </source>
</evidence>
<keyword evidence="2" id="KW-0813">Transport</keyword>
<comment type="subcellular location">
    <subcellularLocation>
        <location evidence="1">Membrane</location>
        <topology evidence="1">Multi-pass membrane protein</topology>
    </subcellularLocation>
</comment>
<dbReference type="Pfam" id="PF07690">
    <property type="entry name" value="MFS_1"/>
    <property type="match status" value="1"/>
</dbReference>
<feature type="transmembrane region" description="Helical" evidence="6">
    <location>
        <begin position="355"/>
        <end position="378"/>
    </location>
</feature>
<gene>
    <name evidence="8" type="ORF">TOI97_04415</name>
</gene>
<dbReference type="PROSITE" id="PS50850">
    <property type="entry name" value="MFS"/>
    <property type="match status" value="1"/>
</dbReference>
<feature type="transmembrane region" description="Helical" evidence="6">
    <location>
        <begin position="170"/>
        <end position="191"/>
    </location>
</feature>
<dbReference type="InterPro" id="IPR011701">
    <property type="entry name" value="MFS"/>
</dbReference>
<dbReference type="EMBL" id="JAXIVU010000004">
    <property type="protein sequence ID" value="MDY7218813.1"/>
    <property type="molecule type" value="Genomic_DNA"/>
</dbReference>
<evidence type="ECO:0000256" key="6">
    <source>
        <dbReference type="SAM" id="Phobius"/>
    </source>
</evidence>